<dbReference type="InterPro" id="IPR015943">
    <property type="entry name" value="WD40/YVTN_repeat-like_dom_sf"/>
</dbReference>
<feature type="compositionally biased region" description="Low complexity" evidence="1">
    <location>
        <begin position="56"/>
        <end position="68"/>
    </location>
</feature>
<dbReference type="Gene3D" id="2.130.10.10">
    <property type="entry name" value="YVTN repeat-like/Quinoprotein amine dehydrogenase"/>
    <property type="match status" value="2"/>
</dbReference>
<name>A0A367ZU50_9BACT</name>
<comment type="caution">
    <text evidence="2">The sequence shown here is derived from an EMBL/GenBank/DDBJ whole genome shotgun (WGS) entry which is preliminary data.</text>
</comment>
<protein>
    <submittedName>
        <fullName evidence="2">Putative Fe-S oxidoreductase</fullName>
    </submittedName>
</protein>
<sequence length="495" mass="50640">MSAGSPDRSLAFWGGLAVLVLLVVTIRWTRGPAPADLTSGSTPYAPTVSGPGGPLAGPTPTGEGLTAGPGVRAPVAVPAVGPGVGQVPAVAPSPAGPVGAPVGVPAVAPSEAAPAVAPPVIPQVGPGQQSVAIPGLPAVAPAPAPSAAPVPQVAAPAPGVTILPTGKPPVVTPGQLAGAPGAAGVPRVIPAWWVLTVQMPPVNAILAAPDGRLWVATDRGLAELAGEQITFHSREGGSFPAAQATCLAHDGRALWIGTFEGLYRTEDGRRFQRFGQADGLAHEMVWSLDWDGMVLWVGTQNGFSFLLPNGRFEKVDKQISNGGLADLWIGALRKIGRWVLAGNDDGLSIWDTGSFAANPAAWITLDMFSSGLVHNWILALTHFQDRIYVGTPHGLCRLDTPIDRLFSGSAPAWEVWTRSRGLPGDRVNALAGLGDTLWIGTHDGLARLRSGAVRAIAMADGLLASDVRALAAGGDLLWVGSSAGLQALNPALLDR</sequence>
<dbReference type="SUPFAM" id="SSF63829">
    <property type="entry name" value="Calcium-dependent phosphotriesterase"/>
    <property type="match status" value="1"/>
</dbReference>
<dbReference type="AlphaFoldDB" id="A0A367ZU50"/>
<dbReference type="EMBL" id="QOQW01000004">
    <property type="protein sequence ID" value="RCK80882.1"/>
    <property type="molecule type" value="Genomic_DNA"/>
</dbReference>
<reference evidence="2 3" key="1">
    <citation type="submission" date="2018-05" db="EMBL/GenBank/DDBJ databases">
        <title>A metagenomic window into the 2 km-deep terrestrial subsurface aquifer revealed taxonomically and functionally diverse microbial community comprising novel uncultured bacterial lineages.</title>
        <authorList>
            <person name="Kadnikov V.V."/>
            <person name="Mardanov A.V."/>
            <person name="Beletsky A.V."/>
            <person name="Banks D."/>
            <person name="Pimenov N.V."/>
            <person name="Frank Y.A."/>
            <person name="Karnachuk O.V."/>
            <person name="Ravin N.V."/>
        </authorList>
    </citation>
    <scope>NUCLEOTIDE SEQUENCE [LARGE SCALE GENOMIC DNA]</scope>
    <source>
        <strain evidence="2">BY5</strain>
    </source>
</reference>
<evidence type="ECO:0000313" key="2">
    <source>
        <dbReference type="EMBL" id="RCK80882.1"/>
    </source>
</evidence>
<dbReference type="Proteomes" id="UP000252355">
    <property type="component" value="Unassembled WGS sequence"/>
</dbReference>
<proteinExistence type="predicted"/>
<evidence type="ECO:0000313" key="3">
    <source>
        <dbReference type="Proteomes" id="UP000252355"/>
    </source>
</evidence>
<evidence type="ECO:0000256" key="1">
    <source>
        <dbReference type="SAM" id="MobiDB-lite"/>
    </source>
</evidence>
<accession>A0A367ZU50</accession>
<gene>
    <name evidence="2" type="ORF">OZSIB_2770</name>
</gene>
<feature type="region of interest" description="Disordered" evidence="1">
    <location>
        <begin position="32"/>
        <end position="68"/>
    </location>
</feature>
<organism evidence="2 3">
    <name type="scientific">Candidatus Ozemobacter sibiricus</name>
    <dbReference type="NCBI Taxonomy" id="2268124"/>
    <lineage>
        <taxon>Bacteria</taxon>
        <taxon>Candidatus Ozemobacteria</taxon>
        <taxon>Candidatus Ozemobacterales</taxon>
        <taxon>Candidatus Ozemobacteraceae</taxon>
        <taxon>Candidatus Ozemobacter</taxon>
    </lineage>
</organism>